<evidence type="ECO:0000256" key="1">
    <source>
        <dbReference type="PROSITE-ProRule" id="PRU00047"/>
    </source>
</evidence>
<comment type="caution">
    <text evidence="4">The sequence shown here is derived from an EMBL/GenBank/DDBJ whole genome shotgun (WGS) entry which is preliminary data.</text>
</comment>
<dbReference type="InterPro" id="IPR004242">
    <property type="entry name" value="Transposase_21"/>
</dbReference>
<dbReference type="InterPro" id="IPR036875">
    <property type="entry name" value="Znf_CCHC_sf"/>
</dbReference>
<accession>A0AA38TMR9</accession>
<name>A0AA38TMR9_9ASTR</name>
<dbReference type="Gene3D" id="4.10.60.10">
    <property type="entry name" value="Zinc finger, CCHC-type"/>
    <property type="match status" value="1"/>
</dbReference>
<dbReference type="PANTHER" id="PTHR10775:SF179">
    <property type="entry name" value="TRANSPOSON, EN_SPM-LIKE, TRANSPOSASE-ASSOCIATED DOMAIN PROTEIN"/>
    <property type="match status" value="1"/>
</dbReference>
<dbReference type="InterPro" id="IPR001878">
    <property type="entry name" value="Znf_CCHC"/>
</dbReference>
<dbReference type="AlphaFoldDB" id="A0AA38TMR9"/>
<protein>
    <recommendedName>
        <fullName evidence="3">CCHC-type domain-containing protein</fullName>
    </recommendedName>
</protein>
<dbReference type="EMBL" id="JARYMX010000003">
    <property type="protein sequence ID" value="KAJ9558236.1"/>
    <property type="molecule type" value="Genomic_DNA"/>
</dbReference>
<feature type="domain" description="CCHC-type" evidence="3">
    <location>
        <begin position="265"/>
        <end position="281"/>
    </location>
</feature>
<keyword evidence="1" id="KW-0863">Zinc-finger</keyword>
<dbReference type="GO" id="GO:0003676">
    <property type="term" value="F:nucleic acid binding"/>
    <property type="evidence" value="ECO:0007669"/>
    <property type="project" value="InterPro"/>
</dbReference>
<reference evidence="4" key="1">
    <citation type="submission" date="2023-03" db="EMBL/GenBank/DDBJ databases">
        <title>Chromosome-scale reference genome and RAD-based genetic map of yellow starthistle (Centaurea solstitialis) reveal putative structural variation and QTLs associated with invader traits.</title>
        <authorList>
            <person name="Reatini B."/>
            <person name="Cang F.A."/>
            <person name="Jiang Q."/>
            <person name="Mckibben M.T.W."/>
            <person name="Barker M.S."/>
            <person name="Rieseberg L.H."/>
            <person name="Dlugosch K.M."/>
        </authorList>
    </citation>
    <scope>NUCLEOTIDE SEQUENCE</scope>
    <source>
        <strain evidence="4">CAN-66</strain>
        <tissue evidence="4">Leaf</tissue>
    </source>
</reference>
<dbReference type="SMART" id="SM00343">
    <property type="entry name" value="ZnF_C2HC"/>
    <property type="match status" value="1"/>
</dbReference>
<dbReference type="SUPFAM" id="SSF57756">
    <property type="entry name" value="Retrovirus zinc finger-like domains"/>
    <property type="match status" value="1"/>
</dbReference>
<dbReference type="Pfam" id="PF14223">
    <property type="entry name" value="Retrotran_gag_2"/>
    <property type="match status" value="1"/>
</dbReference>
<sequence length="715" mass="82305">MASTVTSTNNLSLRSILEKDKLTGSNFLDWERNLMIVLRHERKWYVLEEPLGEAPPANAPAAARNAHKKHSDDLLDVACLMLATMSLDLQAGLINTNAYDMIRQLRDMFQTQARTERYDATKAFNECKMVKGTSVSDHVMKMKRHLDHLERLGHPVPLQLATDTILNSLSEDYKPFVVNYNMNNMEKTIAELHSMLKTAELNMGNKNKTKDVLMVKDGGVKKKNGHASTSKGKGPVQAIQSAPKKSKGKGKGKKVKPNKARTENRCFICNEIGHWRQNCPKRHEAGSYDQLLNNSYKCCRLKVAQIFDRVANIGRDPRLRLLLGNSHKVAIKGATRFSGSRGVKGRYARWDLHLFSEESWIRGYPQKPQHLRGFMHEYTCWIRHGEDFDECNYTVDHDFVDNNENNESDNTICDNLDEMLYDVDDDIADKHYEKFEQLFVDSEKPLYVGCEKFTKLSAVLRLFNLKASNGWSDKSFTSLLEIMHEMLPEDNELPVSLYQAKKLMCPMGLEIERIHAGPNDCMLYRNADVDLSECRICGTSRYKRNRMKENNGGKQNNGPPAKMLWYLPIIPRLRRLFANAKDARLLRWHAEERKMDGKIRHVADSPQWRNIDRIFEEFGNENRNVRLGLISNGINPFGNMSSRHSTWPVLLSIYNLPLWLCMKRKYIMMSLLIQGPKQPGNDIDVYLAPLIEDLQKLWCPGVEVYDTYGKERFLL</sequence>
<feature type="compositionally biased region" description="Basic residues" evidence="2">
    <location>
        <begin position="244"/>
        <end position="259"/>
    </location>
</feature>
<dbReference type="PROSITE" id="PS50158">
    <property type="entry name" value="ZF_CCHC"/>
    <property type="match status" value="1"/>
</dbReference>
<evidence type="ECO:0000259" key="3">
    <source>
        <dbReference type="PROSITE" id="PS50158"/>
    </source>
</evidence>
<proteinExistence type="predicted"/>
<evidence type="ECO:0000313" key="5">
    <source>
        <dbReference type="Proteomes" id="UP001172457"/>
    </source>
</evidence>
<feature type="region of interest" description="Disordered" evidence="2">
    <location>
        <begin position="220"/>
        <end position="259"/>
    </location>
</feature>
<dbReference type="GO" id="GO:0008270">
    <property type="term" value="F:zinc ion binding"/>
    <property type="evidence" value="ECO:0007669"/>
    <property type="project" value="UniProtKB-KW"/>
</dbReference>
<keyword evidence="1" id="KW-0479">Metal-binding</keyword>
<keyword evidence="1" id="KW-0862">Zinc</keyword>
<dbReference type="PANTHER" id="PTHR10775">
    <property type="entry name" value="OS08G0208400 PROTEIN"/>
    <property type="match status" value="1"/>
</dbReference>
<evidence type="ECO:0000313" key="4">
    <source>
        <dbReference type="EMBL" id="KAJ9558236.1"/>
    </source>
</evidence>
<dbReference type="Proteomes" id="UP001172457">
    <property type="component" value="Chromosome 3"/>
</dbReference>
<gene>
    <name evidence="4" type="ORF">OSB04_012850</name>
</gene>
<keyword evidence="5" id="KW-1185">Reference proteome</keyword>
<evidence type="ECO:0000256" key="2">
    <source>
        <dbReference type="SAM" id="MobiDB-lite"/>
    </source>
</evidence>
<dbReference type="Pfam" id="PF02992">
    <property type="entry name" value="Transposase_21"/>
    <property type="match status" value="1"/>
</dbReference>
<organism evidence="4 5">
    <name type="scientific">Centaurea solstitialis</name>
    <name type="common">yellow star-thistle</name>
    <dbReference type="NCBI Taxonomy" id="347529"/>
    <lineage>
        <taxon>Eukaryota</taxon>
        <taxon>Viridiplantae</taxon>
        <taxon>Streptophyta</taxon>
        <taxon>Embryophyta</taxon>
        <taxon>Tracheophyta</taxon>
        <taxon>Spermatophyta</taxon>
        <taxon>Magnoliopsida</taxon>
        <taxon>eudicotyledons</taxon>
        <taxon>Gunneridae</taxon>
        <taxon>Pentapetalae</taxon>
        <taxon>asterids</taxon>
        <taxon>campanulids</taxon>
        <taxon>Asterales</taxon>
        <taxon>Asteraceae</taxon>
        <taxon>Carduoideae</taxon>
        <taxon>Cardueae</taxon>
        <taxon>Centaureinae</taxon>
        <taxon>Centaurea</taxon>
    </lineage>
</organism>